<dbReference type="Proteomes" id="UP000191988">
    <property type="component" value="Unassembled WGS sequence"/>
</dbReference>
<evidence type="ECO:0000256" key="1">
    <source>
        <dbReference type="SAM" id="MobiDB-lite"/>
    </source>
</evidence>
<protein>
    <submittedName>
        <fullName evidence="2">Uncharacterized protein</fullName>
    </submittedName>
</protein>
<accession>A0A1S7RY98</accession>
<gene>
    <name evidence="2" type="ORF">AGR3A_Lc160064</name>
</gene>
<evidence type="ECO:0000313" key="3">
    <source>
        <dbReference type="Proteomes" id="UP000191988"/>
    </source>
</evidence>
<keyword evidence="3" id="KW-1185">Reference proteome</keyword>
<sequence>MEGQKGVGQAPASGVARKKANVKEERMVAHAASKAQWASDEAGRRGYCDLAPALKATTSVPARCPASAPESMLRMKLYSPPLFYKKANKTRQSCPEC</sequence>
<organism evidence="2 3">
    <name type="scientific">Agrobacterium tomkonis CFBP 6623</name>
    <dbReference type="NCBI Taxonomy" id="1183432"/>
    <lineage>
        <taxon>Bacteria</taxon>
        <taxon>Pseudomonadati</taxon>
        <taxon>Pseudomonadota</taxon>
        <taxon>Alphaproteobacteria</taxon>
        <taxon>Hyphomicrobiales</taxon>
        <taxon>Rhizobiaceae</taxon>
        <taxon>Rhizobium/Agrobacterium group</taxon>
        <taxon>Agrobacterium</taxon>
        <taxon>Agrobacterium tumefaciens complex</taxon>
    </lineage>
</organism>
<proteinExistence type="predicted"/>
<dbReference type="STRING" id="1183432.AGR3A_Lc160064"/>
<evidence type="ECO:0000313" key="2">
    <source>
        <dbReference type="EMBL" id="CUX59460.1"/>
    </source>
</evidence>
<reference evidence="3" key="1">
    <citation type="submission" date="2016-01" db="EMBL/GenBank/DDBJ databases">
        <authorList>
            <person name="Regsiter A."/>
            <person name="william w."/>
        </authorList>
    </citation>
    <scope>NUCLEOTIDE SEQUENCE [LARGE SCALE GENOMIC DNA]</scope>
    <source>
        <strain evidence="3">CFBP 6623</strain>
    </source>
</reference>
<feature type="region of interest" description="Disordered" evidence="1">
    <location>
        <begin position="1"/>
        <end position="21"/>
    </location>
</feature>
<name>A0A1S7RY98_9HYPH</name>
<dbReference type="EMBL" id="FBWK01000052">
    <property type="protein sequence ID" value="CUX59460.1"/>
    <property type="molecule type" value="Genomic_DNA"/>
</dbReference>
<dbReference type="AlphaFoldDB" id="A0A1S7RY98"/>